<accession>A0AAD1SCY2</accession>
<proteinExistence type="inferred from homology"/>
<dbReference type="AlphaFoldDB" id="A0AAD1SCY2"/>
<dbReference type="Gene3D" id="3.40.50.720">
    <property type="entry name" value="NAD(P)-binding Rossmann-like Domain"/>
    <property type="match status" value="1"/>
</dbReference>
<keyword evidence="3" id="KW-1133">Transmembrane helix</keyword>
<dbReference type="InterPro" id="IPR036291">
    <property type="entry name" value="NAD(P)-bd_dom_sf"/>
</dbReference>
<evidence type="ECO:0000256" key="3">
    <source>
        <dbReference type="SAM" id="Phobius"/>
    </source>
</evidence>
<dbReference type="SUPFAM" id="SSF51735">
    <property type="entry name" value="NAD(P)-binding Rossmann-fold domains"/>
    <property type="match status" value="1"/>
</dbReference>
<sequence>MDDIDLGVTVNSLHPGIVMTEAMRNYNVILRFVFYIIGLFFFKTAEDGAASTLYCAVSEEMEGITGKYIDSSSTLTLPSDTARDPAVAKKLWEACESATGLHGGH</sequence>
<evidence type="ECO:0000313" key="4">
    <source>
        <dbReference type="EMBL" id="CAH2299092.1"/>
    </source>
</evidence>
<evidence type="ECO:0000256" key="1">
    <source>
        <dbReference type="ARBA" id="ARBA00006484"/>
    </source>
</evidence>
<dbReference type="Proteomes" id="UP001295444">
    <property type="component" value="Chromosome 06"/>
</dbReference>
<gene>
    <name evidence="4" type="ORF">PECUL_23A054112</name>
</gene>
<protein>
    <submittedName>
        <fullName evidence="4">Retinol dehydrogenase 12-like</fullName>
    </submittedName>
</protein>
<keyword evidence="3" id="KW-0472">Membrane</keyword>
<dbReference type="GO" id="GO:0016491">
    <property type="term" value="F:oxidoreductase activity"/>
    <property type="evidence" value="ECO:0007669"/>
    <property type="project" value="UniProtKB-KW"/>
</dbReference>
<comment type="similarity">
    <text evidence="1">Belongs to the short-chain dehydrogenases/reductases (SDR) family.</text>
</comment>
<keyword evidence="3" id="KW-0812">Transmembrane</keyword>
<name>A0AAD1SCY2_PELCU</name>
<keyword evidence="5" id="KW-1185">Reference proteome</keyword>
<reference evidence="4" key="1">
    <citation type="submission" date="2022-03" db="EMBL/GenBank/DDBJ databases">
        <authorList>
            <person name="Alioto T."/>
            <person name="Alioto T."/>
            <person name="Gomez Garrido J."/>
        </authorList>
    </citation>
    <scope>NUCLEOTIDE SEQUENCE</scope>
</reference>
<feature type="transmembrane region" description="Helical" evidence="3">
    <location>
        <begin position="25"/>
        <end position="42"/>
    </location>
</feature>
<keyword evidence="2" id="KW-0560">Oxidoreductase</keyword>
<organism evidence="4 5">
    <name type="scientific">Pelobates cultripes</name>
    <name type="common">Western spadefoot toad</name>
    <dbReference type="NCBI Taxonomy" id="61616"/>
    <lineage>
        <taxon>Eukaryota</taxon>
        <taxon>Metazoa</taxon>
        <taxon>Chordata</taxon>
        <taxon>Craniata</taxon>
        <taxon>Vertebrata</taxon>
        <taxon>Euteleostomi</taxon>
        <taxon>Amphibia</taxon>
        <taxon>Batrachia</taxon>
        <taxon>Anura</taxon>
        <taxon>Pelobatoidea</taxon>
        <taxon>Pelobatidae</taxon>
        <taxon>Pelobates</taxon>
    </lineage>
</organism>
<evidence type="ECO:0000256" key="2">
    <source>
        <dbReference type="ARBA" id="ARBA00023002"/>
    </source>
</evidence>
<dbReference type="PANTHER" id="PTHR43157:SF30">
    <property type="entry name" value="RETINOL DEHYDROGENASE 11-LIKE"/>
    <property type="match status" value="1"/>
</dbReference>
<evidence type="ECO:0000313" key="5">
    <source>
        <dbReference type="Proteomes" id="UP001295444"/>
    </source>
</evidence>
<dbReference type="EMBL" id="OW240917">
    <property type="protein sequence ID" value="CAH2299092.1"/>
    <property type="molecule type" value="Genomic_DNA"/>
</dbReference>
<dbReference type="PANTHER" id="PTHR43157">
    <property type="entry name" value="PHOSPHATIDYLINOSITOL-GLYCAN BIOSYNTHESIS CLASS F PROTEIN-RELATED"/>
    <property type="match status" value="1"/>
</dbReference>